<protein>
    <submittedName>
        <fullName evidence="2">Uncharacterized protein</fullName>
    </submittedName>
</protein>
<feature type="region of interest" description="Disordered" evidence="1">
    <location>
        <begin position="99"/>
        <end position="119"/>
    </location>
</feature>
<feature type="compositionally biased region" description="Low complexity" evidence="1">
    <location>
        <begin position="101"/>
        <end position="113"/>
    </location>
</feature>
<evidence type="ECO:0000313" key="2">
    <source>
        <dbReference type="EMBL" id="KAK9754899.1"/>
    </source>
</evidence>
<gene>
    <name evidence="2" type="ORF">QE152_g791</name>
</gene>
<sequence length="184" mass="22077">MPRTETPTKRLTNKANYITNTNEEKTETPTKRLTNKANYITNKYKNEENGNMTEVLDLLKQKFADKRNRLRRYTEGQKRRIHNKMFQYTCVQIHKTRRIENNAQDNTQNNTQDKWQPEEKKRGIFGIKYGQKNKHKNNTQDKWQPEEKKRGIFGIKYGQKNKHTNQIRTGLRRSISGLNKYQET</sequence>
<dbReference type="Proteomes" id="UP001458880">
    <property type="component" value="Unassembled WGS sequence"/>
</dbReference>
<name>A0AAW1NDY0_POPJA</name>
<evidence type="ECO:0000313" key="3">
    <source>
        <dbReference type="Proteomes" id="UP001458880"/>
    </source>
</evidence>
<keyword evidence="3" id="KW-1185">Reference proteome</keyword>
<proteinExistence type="predicted"/>
<dbReference type="AlphaFoldDB" id="A0AAW1NDY0"/>
<organism evidence="2 3">
    <name type="scientific">Popillia japonica</name>
    <name type="common">Japanese beetle</name>
    <dbReference type="NCBI Taxonomy" id="7064"/>
    <lineage>
        <taxon>Eukaryota</taxon>
        <taxon>Metazoa</taxon>
        <taxon>Ecdysozoa</taxon>
        <taxon>Arthropoda</taxon>
        <taxon>Hexapoda</taxon>
        <taxon>Insecta</taxon>
        <taxon>Pterygota</taxon>
        <taxon>Neoptera</taxon>
        <taxon>Endopterygota</taxon>
        <taxon>Coleoptera</taxon>
        <taxon>Polyphaga</taxon>
        <taxon>Scarabaeiformia</taxon>
        <taxon>Scarabaeidae</taxon>
        <taxon>Rutelinae</taxon>
        <taxon>Popillia</taxon>
    </lineage>
</organism>
<comment type="caution">
    <text evidence="2">The sequence shown here is derived from an EMBL/GenBank/DDBJ whole genome shotgun (WGS) entry which is preliminary data.</text>
</comment>
<evidence type="ECO:0000256" key="1">
    <source>
        <dbReference type="SAM" id="MobiDB-lite"/>
    </source>
</evidence>
<accession>A0AAW1NDY0</accession>
<reference evidence="2 3" key="1">
    <citation type="journal article" date="2024" name="BMC Genomics">
        <title>De novo assembly and annotation of Popillia japonica's genome with initial clues to its potential as an invasive pest.</title>
        <authorList>
            <person name="Cucini C."/>
            <person name="Boschi S."/>
            <person name="Funari R."/>
            <person name="Cardaioli E."/>
            <person name="Iannotti N."/>
            <person name="Marturano G."/>
            <person name="Paoli F."/>
            <person name="Bruttini M."/>
            <person name="Carapelli A."/>
            <person name="Frati F."/>
            <person name="Nardi F."/>
        </authorList>
    </citation>
    <scope>NUCLEOTIDE SEQUENCE [LARGE SCALE GENOMIC DNA]</scope>
    <source>
        <strain evidence="2">DMR45628</strain>
    </source>
</reference>
<dbReference type="EMBL" id="JASPKY010000004">
    <property type="protein sequence ID" value="KAK9754899.1"/>
    <property type="molecule type" value="Genomic_DNA"/>
</dbReference>